<dbReference type="InterPro" id="IPR035926">
    <property type="entry name" value="NusB-like_sf"/>
</dbReference>
<dbReference type="CDD" id="cd02440">
    <property type="entry name" value="AdoMet_MTases"/>
    <property type="match status" value="1"/>
</dbReference>
<dbReference type="PROSITE" id="PS51686">
    <property type="entry name" value="SAM_MT_RSMB_NOP"/>
    <property type="match status" value="1"/>
</dbReference>
<comment type="similarity">
    <text evidence="1 6">Belongs to the class I-like SAM-binding methyltransferase superfamily. RsmB/NOP family.</text>
</comment>
<protein>
    <submittedName>
        <fullName evidence="8">16S rRNA (Cytosine967-C5)-methyltransferase</fullName>
    </submittedName>
</protein>
<dbReference type="InterPro" id="IPR018314">
    <property type="entry name" value="RsmB/NOL1/NOP2-like_CS"/>
</dbReference>
<dbReference type="InterPro" id="IPR006027">
    <property type="entry name" value="NusB_RsmB_TIM44"/>
</dbReference>
<dbReference type="InterPro" id="IPR023267">
    <property type="entry name" value="RCMT"/>
</dbReference>
<feature type="active site" description="Nucleophile" evidence="6">
    <location>
        <position position="370"/>
    </location>
</feature>
<name>A0A286GUV0_9PROT</name>
<dbReference type="Gene3D" id="1.10.940.10">
    <property type="entry name" value="NusB-like"/>
    <property type="match status" value="1"/>
</dbReference>
<dbReference type="Gene3D" id="3.40.50.150">
    <property type="entry name" value="Vaccinia Virus protein VP39"/>
    <property type="match status" value="1"/>
</dbReference>
<accession>A0A286GUV0</accession>
<keyword evidence="5 6" id="KW-0694">RNA-binding</keyword>
<reference evidence="8 9" key="1">
    <citation type="submission" date="2017-09" db="EMBL/GenBank/DDBJ databases">
        <authorList>
            <person name="Ehlers B."/>
            <person name="Leendertz F.H."/>
        </authorList>
    </citation>
    <scope>NUCLEOTIDE SEQUENCE [LARGE SCALE GENOMIC DNA]</scope>
    <source>
        <strain evidence="8 9">USBA 140</strain>
    </source>
</reference>
<dbReference type="RefSeq" id="WP_097280530.1">
    <property type="nucleotide sequence ID" value="NZ_OCNJ01000008.1"/>
</dbReference>
<dbReference type="FunFam" id="3.40.50.150:FF:000257">
    <property type="entry name" value="16S rRNA methyltransferase"/>
    <property type="match status" value="1"/>
</dbReference>
<evidence type="ECO:0000256" key="6">
    <source>
        <dbReference type="PROSITE-ProRule" id="PRU01023"/>
    </source>
</evidence>
<dbReference type="GO" id="GO:0001510">
    <property type="term" value="P:RNA methylation"/>
    <property type="evidence" value="ECO:0007669"/>
    <property type="project" value="InterPro"/>
</dbReference>
<dbReference type="PRINTS" id="PR02008">
    <property type="entry name" value="RCMTFAMILY"/>
</dbReference>
<feature type="binding site" evidence="6">
    <location>
        <begin position="252"/>
        <end position="258"/>
    </location>
    <ligand>
        <name>S-adenosyl-L-methionine</name>
        <dbReference type="ChEBI" id="CHEBI:59789"/>
    </ligand>
</feature>
<feature type="domain" description="SAM-dependent MTase RsmB/NOP-type" evidence="7">
    <location>
        <begin position="161"/>
        <end position="436"/>
    </location>
</feature>
<dbReference type="Pfam" id="PF01189">
    <property type="entry name" value="Methyltr_RsmB-F"/>
    <property type="match status" value="1"/>
</dbReference>
<dbReference type="Pfam" id="PF01029">
    <property type="entry name" value="NusB"/>
    <property type="match status" value="1"/>
</dbReference>
<dbReference type="SUPFAM" id="SSF48013">
    <property type="entry name" value="NusB-like"/>
    <property type="match status" value="1"/>
</dbReference>
<dbReference type="GO" id="GO:0003723">
    <property type="term" value="F:RNA binding"/>
    <property type="evidence" value="ECO:0007669"/>
    <property type="project" value="UniProtKB-UniRule"/>
</dbReference>
<evidence type="ECO:0000313" key="9">
    <source>
        <dbReference type="Proteomes" id="UP000219621"/>
    </source>
</evidence>
<feature type="binding site" evidence="6">
    <location>
        <position position="317"/>
    </location>
    <ligand>
        <name>S-adenosyl-L-methionine</name>
        <dbReference type="ChEBI" id="CHEBI:59789"/>
    </ligand>
</feature>
<dbReference type="GO" id="GO:0006355">
    <property type="term" value="P:regulation of DNA-templated transcription"/>
    <property type="evidence" value="ECO:0007669"/>
    <property type="project" value="InterPro"/>
</dbReference>
<dbReference type="SUPFAM" id="SSF53335">
    <property type="entry name" value="S-adenosyl-L-methionine-dependent methyltransferases"/>
    <property type="match status" value="1"/>
</dbReference>
<dbReference type="EMBL" id="OCNJ01000008">
    <property type="protein sequence ID" value="SOD98899.1"/>
    <property type="molecule type" value="Genomic_DNA"/>
</dbReference>
<keyword evidence="3 6" id="KW-0808">Transferase</keyword>
<dbReference type="PANTHER" id="PTHR22807">
    <property type="entry name" value="NOP2 YEAST -RELATED NOL1/NOP2/FMU SUN DOMAIN-CONTAINING"/>
    <property type="match status" value="1"/>
</dbReference>
<evidence type="ECO:0000256" key="4">
    <source>
        <dbReference type="ARBA" id="ARBA00022691"/>
    </source>
</evidence>
<dbReference type="GO" id="GO:0008173">
    <property type="term" value="F:RNA methyltransferase activity"/>
    <property type="evidence" value="ECO:0007669"/>
    <property type="project" value="InterPro"/>
</dbReference>
<evidence type="ECO:0000256" key="3">
    <source>
        <dbReference type="ARBA" id="ARBA00022679"/>
    </source>
</evidence>
<organism evidence="8 9">
    <name type="scientific">Caenispirillum bisanense</name>
    <dbReference type="NCBI Taxonomy" id="414052"/>
    <lineage>
        <taxon>Bacteria</taxon>
        <taxon>Pseudomonadati</taxon>
        <taxon>Pseudomonadota</taxon>
        <taxon>Alphaproteobacteria</taxon>
        <taxon>Rhodospirillales</taxon>
        <taxon>Novispirillaceae</taxon>
        <taxon>Caenispirillum</taxon>
    </lineage>
</organism>
<feature type="binding site" evidence="6">
    <location>
        <position position="273"/>
    </location>
    <ligand>
        <name>S-adenosyl-L-methionine</name>
        <dbReference type="ChEBI" id="CHEBI:59789"/>
    </ligand>
</feature>
<dbReference type="InterPro" id="IPR029063">
    <property type="entry name" value="SAM-dependent_MTases_sf"/>
</dbReference>
<keyword evidence="4 6" id="KW-0949">S-adenosyl-L-methionine</keyword>
<dbReference type="Proteomes" id="UP000219621">
    <property type="component" value="Unassembled WGS sequence"/>
</dbReference>
<evidence type="ECO:0000259" key="7">
    <source>
        <dbReference type="PROSITE" id="PS51686"/>
    </source>
</evidence>
<dbReference type="InterPro" id="IPR049560">
    <property type="entry name" value="MeTrfase_RsmB-F_NOP2_cat"/>
</dbReference>
<evidence type="ECO:0000313" key="8">
    <source>
        <dbReference type="EMBL" id="SOD98899.1"/>
    </source>
</evidence>
<evidence type="ECO:0000256" key="5">
    <source>
        <dbReference type="ARBA" id="ARBA00022884"/>
    </source>
</evidence>
<dbReference type="PROSITE" id="PS01153">
    <property type="entry name" value="NOL1_NOP2_SUN"/>
    <property type="match status" value="1"/>
</dbReference>
<feature type="binding site" evidence="6">
    <location>
        <position position="301"/>
    </location>
    <ligand>
        <name>S-adenosyl-L-methionine</name>
        <dbReference type="ChEBI" id="CHEBI:59789"/>
    </ligand>
</feature>
<dbReference type="InterPro" id="IPR001678">
    <property type="entry name" value="MeTrfase_RsmB-F_NOP2_dom"/>
</dbReference>
<evidence type="ECO:0000256" key="2">
    <source>
        <dbReference type="ARBA" id="ARBA00022603"/>
    </source>
</evidence>
<evidence type="ECO:0000256" key="1">
    <source>
        <dbReference type="ARBA" id="ARBA00007494"/>
    </source>
</evidence>
<gene>
    <name evidence="8" type="ORF">SAMN05421508_108130</name>
</gene>
<dbReference type="AlphaFoldDB" id="A0A286GUV0"/>
<dbReference type="OrthoDB" id="9810297at2"/>
<keyword evidence="2 6" id="KW-0489">Methyltransferase</keyword>
<proteinExistence type="inferred from homology"/>
<sequence>MTESKPSRSAIAKALAPRRAALRLLQAVLDHGEPLDEQFDAAVAKLDARDRAFVRMLATTTLRRLGQIDAVLKAFLDRPLARRHGAVKHVLRLAAGQILFLDTPPHAAADTSVELTRLLKAPGLTGLVNAVARRLAREGQAVLAEVDPRLNTPRWMWDSWIATYGEETARRILAADAEEPPLDITVKGDAAHWAEQLKAEILPTGSLRRKEGGLVSQLPGYAEGAWWVQDAAAALPARLLGDVAGLTVIDLCAAPGGKTAQLAAAGATVIAVDRSEARLRRLAENMQRLGLAERVTTVVADAAQWRPEAPVDAVLLDAPCTATGTIRRHPDVPRLKKSGDAASLAVTQDALLTAAADMLKPGGRLVYCVCSLQPEEGPARMATAAALPLTPEPIDAAEVGGLAEAVTPDGTLRTLPFHLGDRGGMDGFFAARFRKV</sequence>
<keyword evidence="9" id="KW-1185">Reference proteome</keyword>
<dbReference type="PANTHER" id="PTHR22807:SF61">
    <property type="entry name" value="NOL1_NOP2_SUN FAMILY PROTEIN _ ANTITERMINATION NUSB DOMAIN-CONTAINING PROTEIN"/>
    <property type="match status" value="1"/>
</dbReference>